<name>A0ACC0RAS8_9HYPO</name>
<reference evidence="1" key="1">
    <citation type="submission" date="2022-06" db="EMBL/GenBank/DDBJ databases">
        <title>Fusarium solani species complex genomes reveal bases of compartmentalisation and animal pathogenesis.</title>
        <authorList>
            <person name="Tsai I.J."/>
        </authorList>
    </citation>
    <scope>NUCLEOTIDE SEQUENCE</scope>
    <source>
        <strain evidence="1">Fu6.1</strain>
    </source>
</reference>
<evidence type="ECO:0000313" key="1">
    <source>
        <dbReference type="EMBL" id="KAI8680507.1"/>
    </source>
</evidence>
<proteinExistence type="predicted"/>
<sequence length="664" mass="72799">MVSVKTGLWYDYSEPRVLDATITLPLEYGTLLLSALTVMVGFAGASFWNILAFTLHSRRISGNHALAIELQQQVSLRNTSGSAGTMWQAFKLHRAWKSRVSKLWRRTLGFFLPAAIIWAGFTTAGIFTSRVANKSYSSTIARAKPNLCGTLDFDSSSPQAQNAYNAKATRDTIEARTYMTKFYFNTSSAATTRPLFVRPTLPYSVNNHAPCPIPDTSRCILGNNGAFAMATAHLDSHEMLGINAKPHNRITVQINATCSPIDTTGLTRTTNDGIHTYRYYDLGPIPGLRNYTYPYDLLTANMNVPYLLTPVFASAGVKGSWVPSPSFNRTDADVSVYFLSQNSLVYLEPVNDPWFLANGAYQETIQGENLNRPNHYVNTMLCTDQFVYCNPTTGVCTPPAGINAAMSYIDQNTPGFNPTQKITASRINAALVNSNTYNSVINLGASALFASSLVLGLISSGLPDDQWRSETLGWFQTSLAKLQAYIIEFAFKDAGSLGPYATVTSPQNLKATNSEEAAEASALQDQCKNQLVQVAAEVQNFSFLGVMIIACMTVFLVILDWTLENIVDLANRHIRGKDPNGAAARQADNSWHLLRMAIGDPPRRGSGNEDGNLEVWTMGRWNVPVLPHGAGGFDRARCGNAPVDLARYVRGQRDQSRRVTKIAA</sequence>
<accession>A0ACC0RAS8</accession>
<evidence type="ECO:0000313" key="2">
    <source>
        <dbReference type="Proteomes" id="UP001065298"/>
    </source>
</evidence>
<gene>
    <name evidence="1" type="ORF">NCS57_00331900</name>
</gene>
<comment type="caution">
    <text evidence="1">The sequence shown here is derived from an EMBL/GenBank/DDBJ whole genome shotgun (WGS) entry which is preliminary data.</text>
</comment>
<organism evidence="1 2">
    <name type="scientific">Fusarium keratoplasticum</name>
    <dbReference type="NCBI Taxonomy" id="1328300"/>
    <lineage>
        <taxon>Eukaryota</taxon>
        <taxon>Fungi</taxon>
        <taxon>Dikarya</taxon>
        <taxon>Ascomycota</taxon>
        <taxon>Pezizomycotina</taxon>
        <taxon>Sordariomycetes</taxon>
        <taxon>Hypocreomycetidae</taxon>
        <taxon>Hypocreales</taxon>
        <taxon>Nectriaceae</taxon>
        <taxon>Fusarium</taxon>
        <taxon>Fusarium solani species complex</taxon>
    </lineage>
</organism>
<keyword evidence="2" id="KW-1185">Reference proteome</keyword>
<dbReference type="Proteomes" id="UP001065298">
    <property type="component" value="Chromosome 2"/>
</dbReference>
<dbReference type="EMBL" id="CM046504">
    <property type="protein sequence ID" value="KAI8680507.1"/>
    <property type="molecule type" value="Genomic_DNA"/>
</dbReference>
<protein>
    <submittedName>
        <fullName evidence="1">Uncharacterized protein</fullName>
    </submittedName>
</protein>